<protein>
    <submittedName>
        <fullName evidence="1">Uncharacterized protein</fullName>
    </submittedName>
</protein>
<evidence type="ECO:0000313" key="1">
    <source>
        <dbReference type="EMBL" id="DAD86318.1"/>
    </source>
</evidence>
<reference evidence="1" key="1">
    <citation type="journal article" date="2021" name="Proc. Natl. Acad. Sci. U.S.A.">
        <title>A Catalog of Tens of Thousands of Viruses from Human Metagenomes Reveals Hidden Associations with Chronic Diseases.</title>
        <authorList>
            <person name="Tisza M.J."/>
            <person name="Buck C.B."/>
        </authorList>
    </citation>
    <scope>NUCLEOTIDE SEQUENCE</scope>
    <source>
        <strain evidence="1">Ctsus30</strain>
    </source>
</reference>
<name>A0A8S5MVD3_9CAUD</name>
<accession>A0A8S5MVD3</accession>
<proteinExistence type="predicted"/>
<organism evidence="1">
    <name type="scientific">Siphoviridae sp. ctsus30</name>
    <dbReference type="NCBI Taxonomy" id="2826488"/>
    <lineage>
        <taxon>Viruses</taxon>
        <taxon>Duplodnaviria</taxon>
        <taxon>Heunggongvirae</taxon>
        <taxon>Uroviricota</taxon>
        <taxon>Caudoviricetes</taxon>
    </lineage>
</organism>
<sequence length="31" mass="3555">MLVVILLGIMAIVMHNAINYLEDVIYFTESE</sequence>
<dbReference type="EMBL" id="BK014997">
    <property type="protein sequence ID" value="DAD86318.1"/>
    <property type="molecule type" value="Genomic_DNA"/>
</dbReference>